<gene>
    <name evidence="22" type="primary">ccoP</name>
    <name evidence="22" type="ORF">N4264_17185</name>
</gene>
<keyword evidence="17 19" id="KW-0406">Ion transport</keyword>
<dbReference type="Proteomes" id="UP001064632">
    <property type="component" value="Chromosome"/>
</dbReference>
<dbReference type="InterPro" id="IPR032858">
    <property type="entry name" value="CcoP_N"/>
</dbReference>
<keyword evidence="23" id="KW-1185">Reference proteome</keyword>
<dbReference type="InterPro" id="IPR038414">
    <property type="entry name" value="CcoP_N_sf"/>
</dbReference>
<sequence length="307" mass="32712">MTSAWSWFVIAVTLLNVIGLAVLLFATAKKRTAGDEQGATTGHVWDENITELNHPLPRWWLGLFVLTLVFALGYLAVYPGFGNFAGLKGWTSAREVEKDLDTTRDKLESLYAQFRNRPVDDLARDAAALKVGHSIFLNSCAACHGSDARGAAGFPNLADRDWLWGGSAEAVLHSVSDGRVGTMPPLASALPPDGVADVAHYVRSLSGLPHDGRMARAGKDAFEGICAACHGKDGKGNIAVGAPNLTDEAWLYGSSQAAIERAIRQGRSGRMPAWLPLLGEDRVRLVSAWVLAQSQADNPTGSQAGAP</sequence>
<evidence type="ECO:0000256" key="16">
    <source>
        <dbReference type="ARBA" id="ARBA00023004"/>
    </source>
</evidence>
<keyword evidence="18 19" id="KW-0472">Membrane</keyword>
<evidence type="ECO:0000256" key="3">
    <source>
        <dbReference type="ARBA" id="ARBA00006113"/>
    </source>
</evidence>
<dbReference type="Gene3D" id="1.10.760.10">
    <property type="entry name" value="Cytochrome c-like domain"/>
    <property type="match status" value="2"/>
</dbReference>
<comment type="subunit">
    <text evidence="19">Component of the cbb3-type cytochrome c oxidase.</text>
</comment>
<evidence type="ECO:0000256" key="4">
    <source>
        <dbReference type="ARBA" id="ARBA00022448"/>
    </source>
</evidence>
<protein>
    <recommendedName>
        <fullName evidence="19">Cbb3-type cytochrome c oxidase subunit</fullName>
    </recommendedName>
</protein>
<dbReference type="Gene3D" id="6.10.280.130">
    <property type="match status" value="1"/>
</dbReference>
<dbReference type="PANTHER" id="PTHR33751">
    <property type="entry name" value="CBB3-TYPE CYTOCHROME C OXIDASE SUBUNIT FIXP"/>
    <property type="match status" value="1"/>
</dbReference>
<dbReference type="SUPFAM" id="SSF46626">
    <property type="entry name" value="Cytochrome c"/>
    <property type="match status" value="2"/>
</dbReference>
<dbReference type="InterPro" id="IPR036909">
    <property type="entry name" value="Cyt_c-like_dom_sf"/>
</dbReference>
<keyword evidence="15 19" id="KW-0560">Oxidoreductase</keyword>
<feature type="domain" description="Cytochrome c" evidence="21">
    <location>
        <begin position="213"/>
        <end position="294"/>
    </location>
</feature>
<dbReference type="Pfam" id="PF13442">
    <property type="entry name" value="Cytochrome_CBB3"/>
    <property type="match status" value="2"/>
</dbReference>
<evidence type="ECO:0000256" key="10">
    <source>
        <dbReference type="ARBA" id="ARBA00022723"/>
    </source>
</evidence>
<evidence type="ECO:0000256" key="18">
    <source>
        <dbReference type="ARBA" id="ARBA00023136"/>
    </source>
</evidence>
<comment type="cofactor">
    <cofactor evidence="19">
        <name>heme c</name>
        <dbReference type="ChEBI" id="CHEBI:61717"/>
    </cofactor>
    <text evidence="19">Binds 2 heme C groups per subunit.</text>
</comment>
<evidence type="ECO:0000256" key="14">
    <source>
        <dbReference type="ARBA" id="ARBA00022989"/>
    </source>
</evidence>
<dbReference type="InterPro" id="IPR004678">
    <property type="entry name" value="Cyt_c_oxidase_cbb3_su3"/>
</dbReference>
<evidence type="ECO:0000256" key="5">
    <source>
        <dbReference type="ARBA" id="ARBA00022475"/>
    </source>
</evidence>
<keyword evidence="6 19" id="KW-0997">Cell inner membrane</keyword>
<dbReference type="InterPro" id="IPR050597">
    <property type="entry name" value="Cytochrome_c_Oxidase_Subunit"/>
</dbReference>
<evidence type="ECO:0000313" key="23">
    <source>
        <dbReference type="Proteomes" id="UP001064632"/>
    </source>
</evidence>
<dbReference type="Pfam" id="PF14715">
    <property type="entry name" value="FixP_N"/>
    <property type="match status" value="1"/>
</dbReference>
<feature type="transmembrane region" description="Helical" evidence="20">
    <location>
        <begin position="6"/>
        <end position="26"/>
    </location>
</feature>
<evidence type="ECO:0000256" key="15">
    <source>
        <dbReference type="ARBA" id="ARBA00023002"/>
    </source>
</evidence>
<keyword evidence="7 19" id="KW-0349">Heme</keyword>
<comment type="subcellular location">
    <subcellularLocation>
        <location evidence="1 19">Cell inner membrane</location>
    </subcellularLocation>
</comment>
<keyword evidence="4 19" id="KW-0813">Transport</keyword>
<reference evidence="22" key="1">
    <citation type="submission" date="2022-09" db="EMBL/GenBank/DDBJ databases">
        <title>Tahibacter sp. nov., isolated from a fresh water.</title>
        <authorList>
            <person name="Baek J.H."/>
            <person name="Lee J.K."/>
            <person name="Kim J.M."/>
            <person name="Jeon C.O."/>
        </authorList>
    </citation>
    <scope>NUCLEOTIDE SEQUENCE</scope>
    <source>
        <strain evidence="22">W38</strain>
    </source>
</reference>
<evidence type="ECO:0000256" key="17">
    <source>
        <dbReference type="ARBA" id="ARBA00023065"/>
    </source>
</evidence>
<accession>A0ABY6BDR1</accession>
<comment type="pathway">
    <text evidence="2 19">Energy metabolism; oxidative phosphorylation.</text>
</comment>
<evidence type="ECO:0000256" key="13">
    <source>
        <dbReference type="ARBA" id="ARBA00022982"/>
    </source>
</evidence>
<dbReference type="InterPro" id="IPR009056">
    <property type="entry name" value="Cyt_c-like_dom"/>
</dbReference>
<evidence type="ECO:0000256" key="12">
    <source>
        <dbReference type="ARBA" id="ARBA00022781"/>
    </source>
</evidence>
<name>A0ABY6BDR1_9GAMM</name>
<keyword evidence="11" id="KW-0677">Repeat</keyword>
<comment type="function">
    <text evidence="19">C-type cytochrome. Part of the cbb3-type cytochrome c oxidase complex.</text>
</comment>
<keyword evidence="9 20" id="KW-0812">Transmembrane</keyword>
<evidence type="ECO:0000256" key="9">
    <source>
        <dbReference type="ARBA" id="ARBA00022692"/>
    </source>
</evidence>
<evidence type="ECO:0000256" key="19">
    <source>
        <dbReference type="PIRNR" id="PIRNR000006"/>
    </source>
</evidence>
<keyword evidence="12 19" id="KW-0375">Hydrogen ion transport</keyword>
<evidence type="ECO:0000256" key="6">
    <source>
        <dbReference type="ARBA" id="ARBA00022519"/>
    </source>
</evidence>
<evidence type="ECO:0000313" key="22">
    <source>
        <dbReference type="EMBL" id="UXI66475.1"/>
    </source>
</evidence>
<evidence type="ECO:0000256" key="7">
    <source>
        <dbReference type="ARBA" id="ARBA00022617"/>
    </source>
</evidence>
<dbReference type="PROSITE" id="PS51007">
    <property type="entry name" value="CYTC"/>
    <property type="match status" value="2"/>
</dbReference>
<proteinExistence type="inferred from homology"/>
<keyword evidence="8 19" id="KW-0679">Respiratory chain</keyword>
<dbReference type="RefSeq" id="WP_261693459.1">
    <property type="nucleotide sequence ID" value="NZ_CP104694.1"/>
</dbReference>
<keyword evidence="14 20" id="KW-1133">Transmembrane helix</keyword>
<keyword evidence="13 19" id="KW-0249">Electron transport</keyword>
<dbReference type="EMBL" id="CP104694">
    <property type="protein sequence ID" value="UXI66475.1"/>
    <property type="molecule type" value="Genomic_DNA"/>
</dbReference>
<evidence type="ECO:0000256" key="11">
    <source>
        <dbReference type="ARBA" id="ARBA00022737"/>
    </source>
</evidence>
<dbReference type="PANTHER" id="PTHR33751:SF1">
    <property type="entry name" value="CBB3-TYPE CYTOCHROME C OXIDASE SUBUNIT FIXP"/>
    <property type="match status" value="1"/>
</dbReference>
<feature type="domain" description="Cytochrome c" evidence="21">
    <location>
        <begin position="127"/>
        <end position="206"/>
    </location>
</feature>
<evidence type="ECO:0000256" key="20">
    <source>
        <dbReference type="SAM" id="Phobius"/>
    </source>
</evidence>
<organism evidence="22 23">
    <name type="scientific">Tahibacter amnicola</name>
    <dbReference type="NCBI Taxonomy" id="2976241"/>
    <lineage>
        <taxon>Bacteria</taxon>
        <taxon>Pseudomonadati</taxon>
        <taxon>Pseudomonadota</taxon>
        <taxon>Gammaproteobacteria</taxon>
        <taxon>Lysobacterales</taxon>
        <taxon>Rhodanobacteraceae</taxon>
        <taxon>Tahibacter</taxon>
    </lineage>
</organism>
<comment type="similarity">
    <text evidence="3 19">Belongs to the CcoP / FixP family.</text>
</comment>
<feature type="transmembrane region" description="Helical" evidence="20">
    <location>
        <begin position="59"/>
        <end position="78"/>
    </location>
</feature>
<evidence type="ECO:0000256" key="1">
    <source>
        <dbReference type="ARBA" id="ARBA00004533"/>
    </source>
</evidence>
<keyword evidence="16 19" id="KW-0408">Iron</keyword>
<dbReference type="PIRSF" id="PIRSF000006">
    <property type="entry name" value="Cbb3-Cox_fixP"/>
    <property type="match status" value="1"/>
</dbReference>
<evidence type="ECO:0000256" key="8">
    <source>
        <dbReference type="ARBA" id="ARBA00022660"/>
    </source>
</evidence>
<evidence type="ECO:0000259" key="21">
    <source>
        <dbReference type="PROSITE" id="PS51007"/>
    </source>
</evidence>
<dbReference type="NCBIfam" id="TIGR00782">
    <property type="entry name" value="ccoP"/>
    <property type="match status" value="1"/>
</dbReference>
<keyword evidence="10 19" id="KW-0479">Metal-binding</keyword>
<evidence type="ECO:0000256" key="2">
    <source>
        <dbReference type="ARBA" id="ARBA00004673"/>
    </source>
</evidence>
<keyword evidence="5 19" id="KW-1003">Cell membrane</keyword>